<name>A0AB37UJQ6_9CYAN</name>
<proteinExistence type="predicted"/>
<feature type="compositionally biased region" description="Low complexity" evidence="1">
    <location>
        <begin position="207"/>
        <end position="218"/>
    </location>
</feature>
<evidence type="ECO:0000256" key="1">
    <source>
        <dbReference type="SAM" id="MobiDB-lite"/>
    </source>
</evidence>
<dbReference type="RefSeq" id="WP_106167302.1">
    <property type="nucleotide sequence ID" value="NZ_JAVKZF010000002.1"/>
</dbReference>
<accession>A0AB37UJQ6</accession>
<feature type="compositionally biased region" description="Low complexity" evidence="1">
    <location>
        <begin position="181"/>
        <end position="192"/>
    </location>
</feature>
<dbReference type="EMBL" id="RSCK01000023">
    <property type="protein sequence ID" value="RUT11584.1"/>
    <property type="molecule type" value="Genomic_DNA"/>
</dbReference>
<sequence>MNEQQAVAQSMQTAAAMAQKYGVELGAELSAELQSPTQYDQPQDDPGYIPNFYENDTWASIQPREQAKPVDTRAQEEIAYEQYLIQKQKAEQPQEQAEQVQGANARLVATSLEYGWETPSFQAYLDSDDDAYMSMRLSPQQLQLANEVWGLDEDTAKAYVYHHKLTPDDLRLIEMSFTGQASTPAAMPSAPSQKQIPNTDDDDVDADSLSLAPNPNADSSDDSAGDYDYVAALGDVNHMRRTYFSQASDTEWSSILNDVIDEFESLSPLEREPYDNPAGLWALYQRVSYRRQQQQAQARKQAQQRQQPSRLTNDNPRGSSKRNTQGFSNSALTPRGFLRQSWIDKLSPDDYAKNADRITAWYTAKKVDRNA</sequence>
<feature type="compositionally biased region" description="Polar residues" evidence="1">
    <location>
        <begin position="308"/>
        <end position="332"/>
    </location>
</feature>
<keyword evidence="3" id="KW-1185">Reference proteome</keyword>
<feature type="region of interest" description="Disordered" evidence="1">
    <location>
        <begin position="32"/>
        <end position="53"/>
    </location>
</feature>
<feature type="region of interest" description="Disordered" evidence="1">
    <location>
        <begin position="292"/>
        <end position="333"/>
    </location>
</feature>
<gene>
    <name evidence="2" type="ORF">DSM107010_30710</name>
</gene>
<feature type="compositionally biased region" description="Low complexity" evidence="1">
    <location>
        <begin position="292"/>
        <end position="307"/>
    </location>
</feature>
<dbReference type="Proteomes" id="UP000282574">
    <property type="component" value="Unassembled WGS sequence"/>
</dbReference>
<dbReference type="AlphaFoldDB" id="A0AB37UJQ6"/>
<evidence type="ECO:0000313" key="2">
    <source>
        <dbReference type="EMBL" id="RUT11584.1"/>
    </source>
</evidence>
<reference evidence="2 3" key="1">
    <citation type="journal article" date="2019" name="Genome Biol. Evol.">
        <title>Day and night: Metabolic profiles and evolutionary relationships of six axenic non-marine cyanobacteria.</title>
        <authorList>
            <person name="Will S.E."/>
            <person name="Henke P."/>
            <person name="Boedeker C."/>
            <person name="Huang S."/>
            <person name="Brinkmann H."/>
            <person name="Rohde M."/>
            <person name="Jarek M."/>
            <person name="Friedl T."/>
            <person name="Seufert S."/>
            <person name="Schumacher M."/>
            <person name="Overmann J."/>
            <person name="Neumann-Schaal M."/>
            <person name="Petersen J."/>
        </authorList>
    </citation>
    <scope>NUCLEOTIDE SEQUENCE [LARGE SCALE GENOMIC DNA]</scope>
    <source>
        <strain evidence="2 3">SAG 39.79</strain>
    </source>
</reference>
<protein>
    <submittedName>
        <fullName evidence="2">Uncharacterized protein</fullName>
    </submittedName>
</protein>
<organism evidence="2 3">
    <name type="scientific">Chroococcidiopsis cubana SAG 39.79</name>
    <dbReference type="NCBI Taxonomy" id="388085"/>
    <lineage>
        <taxon>Bacteria</taxon>
        <taxon>Bacillati</taxon>
        <taxon>Cyanobacteriota</taxon>
        <taxon>Cyanophyceae</taxon>
        <taxon>Chroococcidiopsidales</taxon>
        <taxon>Chroococcidiopsidaceae</taxon>
        <taxon>Chroococcidiopsis</taxon>
    </lineage>
</organism>
<feature type="region of interest" description="Disordered" evidence="1">
    <location>
        <begin position="181"/>
        <end position="225"/>
    </location>
</feature>
<comment type="caution">
    <text evidence="2">The sequence shown here is derived from an EMBL/GenBank/DDBJ whole genome shotgun (WGS) entry which is preliminary data.</text>
</comment>
<feature type="compositionally biased region" description="Polar residues" evidence="1">
    <location>
        <begin position="32"/>
        <end position="41"/>
    </location>
</feature>
<evidence type="ECO:0000313" key="3">
    <source>
        <dbReference type="Proteomes" id="UP000282574"/>
    </source>
</evidence>